<name>A0ABU8BWT4_9RHOB</name>
<feature type="domain" description="Endonuclease NucS C-terminal" evidence="2">
    <location>
        <begin position="123"/>
        <end position="216"/>
    </location>
</feature>
<dbReference type="PANTHER" id="PTHR38814:SF1">
    <property type="entry name" value="ENDONUCLEASE NUCS"/>
    <property type="match status" value="1"/>
</dbReference>
<dbReference type="EMBL" id="JBALHR010000008">
    <property type="protein sequence ID" value="MEH7829136.1"/>
    <property type="molecule type" value="Genomic_DNA"/>
</dbReference>
<dbReference type="InterPro" id="IPR048301">
    <property type="entry name" value="NucS_C"/>
</dbReference>
<accession>A0ABU8BWT4</accession>
<evidence type="ECO:0000313" key="3">
    <source>
        <dbReference type="EMBL" id="MEH7829136.1"/>
    </source>
</evidence>
<keyword evidence="3" id="KW-0378">Hydrolase</keyword>
<dbReference type="InterPro" id="IPR002793">
    <property type="entry name" value="Endonuclease_NucS"/>
</dbReference>
<proteinExistence type="predicted"/>
<dbReference type="Proteomes" id="UP001431963">
    <property type="component" value="Unassembled WGS sequence"/>
</dbReference>
<dbReference type="GO" id="GO:0004519">
    <property type="term" value="F:endonuclease activity"/>
    <property type="evidence" value="ECO:0007669"/>
    <property type="project" value="UniProtKB-KW"/>
</dbReference>
<protein>
    <submittedName>
        <fullName evidence="3">Endonuclease NucS domain-containing protein</fullName>
    </submittedName>
</protein>
<dbReference type="PANTHER" id="PTHR38814">
    <property type="entry name" value="ENDONUCLEASE NUCS"/>
    <property type="match status" value="1"/>
</dbReference>
<keyword evidence="4" id="KW-1185">Reference proteome</keyword>
<keyword evidence="1" id="KW-0238">DNA-binding</keyword>
<dbReference type="RefSeq" id="WP_335423886.1">
    <property type="nucleotide sequence ID" value="NZ_JBALHR010000008.1"/>
</dbReference>
<keyword evidence="3" id="KW-0255">Endonuclease</keyword>
<gene>
    <name evidence="3" type="ORF">V6590_13345</name>
</gene>
<comment type="caution">
    <text evidence="3">The sequence shown here is derived from an EMBL/GenBank/DDBJ whole genome shotgun (WGS) entry which is preliminary data.</text>
</comment>
<evidence type="ECO:0000259" key="2">
    <source>
        <dbReference type="Pfam" id="PF01939"/>
    </source>
</evidence>
<dbReference type="Pfam" id="PF01939">
    <property type="entry name" value="NucS_C"/>
    <property type="match status" value="1"/>
</dbReference>
<dbReference type="Gene3D" id="3.40.1350.10">
    <property type="match status" value="1"/>
</dbReference>
<reference evidence="3" key="1">
    <citation type="submission" date="2024-02" db="EMBL/GenBank/DDBJ databases">
        <title>Genome sequences of strain Gemmobacter sp. JM10B15.</title>
        <authorList>
            <person name="Zhang M."/>
        </authorList>
    </citation>
    <scope>NUCLEOTIDE SEQUENCE</scope>
    <source>
        <strain evidence="3">JM10B15</strain>
    </source>
</reference>
<organism evidence="3 4">
    <name type="scientific">Gemmobacter denitrificans</name>
    <dbReference type="NCBI Taxonomy" id="3123040"/>
    <lineage>
        <taxon>Bacteria</taxon>
        <taxon>Pseudomonadati</taxon>
        <taxon>Pseudomonadota</taxon>
        <taxon>Alphaproteobacteria</taxon>
        <taxon>Rhodobacterales</taxon>
        <taxon>Paracoccaceae</taxon>
        <taxon>Gemmobacter</taxon>
    </lineage>
</organism>
<dbReference type="CDD" id="cd22341">
    <property type="entry name" value="NucS-like"/>
    <property type="match status" value="1"/>
</dbReference>
<keyword evidence="3" id="KW-0540">Nuclease</keyword>
<sequence>MRDDYRAWLEAEQYSENTRATQMAQLRKIERAYGETLDAIVARGGLPDLIRDLTYSSADERLGKPNPSRLEIGGSLFKGLMSAKSAATLYARFLGAMGDDGPPQGLASAEGAATPEGQRLSLERDLQQALREDIAALEPGLVIIDGGVERAVASGFIDILARDAVGSLVVIELKAGKTDARVIGQVLGYMGDIMDEEEVTALRGIIIAHDFDQRSRSAARAIPNLSLIRYAISFSFHPES</sequence>
<dbReference type="InterPro" id="IPR011856">
    <property type="entry name" value="tRNA_endonuc-like_dom_sf"/>
</dbReference>
<evidence type="ECO:0000313" key="4">
    <source>
        <dbReference type="Proteomes" id="UP001431963"/>
    </source>
</evidence>
<evidence type="ECO:0000256" key="1">
    <source>
        <dbReference type="ARBA" id="ARBA00023125"/>
    </source>
</evidence>